<accession>A0A5C3QMF4</accession>
<proteinExistence type="inferred from homology"/>
<comment type="similarity">
    <text evidence="1">Belongs to the cycloisomerase 2 family.</text>
</comment>
<dbReference type="GO" id="GO:0016853">
    <property type="term" value="F:isomerase activity"/>
    <property type="evidence" value="ECO:0007669"/>
    <property type="project" value="UniProtKB-KW"/>
</dbReference>
<dbReference type="Pfam" id="PF10282">
    <property type="entry name" value="Lactonase"/>
    <property type="match status" value="1"/>
</dbReference>
<dbReference type="InterPro" id="IPR015943">
    <property type="entry name" value="WD40/YVTN_repeat-like_dom_sf"/>
</dbReference>
<name>A0A5C3QMF4_9AGAR</name>
<evidence type="ECO:0000313" key="3">
    <source>
        <dbReference type="Proteomes" id="UP000305067"/>
    </source>
</evidence>
<dbReference type="OrthoDB" id="9972196at2759"/>
<dbReference type="Gene3D" id="2.130.10.10">
    <property type="entry name" value="YVTN repeat-like/Quinoprotein amine dehydrogenase"/>
    <property type="match status" value="1"/>
</dbReference>
<dbReference type="GO" id="GO:0017057">
    <property type="term" value="F:6-phosphogluconolactonase activity"/>
    <property type="evidence" value="ECO:0007669"/>
    <property type="project" value="TreeGrafter"/>
</dbReference>
<dbReference type="InterPro" id="IPR050282">
    <property type="entry name" value="Cycloisomerase_2"/>
</dbReference>
<dbReference type="Proteomes" id="UP000305067">
    <property type="component" value="Unassembled WGS sequence"/>
</dbReference>
<evidence type="ECO:0000256" key="1">
    <source>
        <dbReference type="ARBA" id="ARBA00005564"/>
    </source>
</evidence>
<dbReference type="EMBL" id="ML178821">
    <property type="protein sequence ID" value="TFL03113.1"/>
    <property type="molecule type" value="Genomic_DNA"/>
</dbReference>
<protein>
    <submittedName>
        <fullName evidence="2">Putative isomerase YbhE</fullName>
    </submittedName>
</protein>
<gene>
    <name evidence="2" type="ORF">BDV98DRAFT_504851</name>
</gene>
<dbReference type="AlphaFoldDB" id="A0A5C3QMF4"/>
<reference evidence="2 3" key="1">
    <citation type="journal article" date="2019" name="Nat. Ecol. Evol.">
        <title>Megaphylogeny resolves global patterns of mushroom evolution.</title>
        <authorList>
            <person name="Varga T."/>
            <person name="Krizsan K."/>
            <person name="Foldi C."/>
            <person name="Dima B."/>
            <person name="Sanchez-Garcia M."/>
            <person name="Sanchez-Ramirez S."/>
            <person name="Szollosi G.J."/>
            <person name="Szarkandi J.G."/>
            <person name="Papp V."/>
            <person name="Albert L."/>
            <person name="Andreopoulos W."/>
            <person name="Angelini C."/>
            <person name="Antonin V."/>
            <person name="Barry K.W."/>
            <person name="Bougher N.L."/>
            <person name="Buchanan P."/>
            <person name="Buyck B."/>
            <person name="Bense V."/>
            <person name="Catcheside P."/>
            <person name="Chovatia M."/>
            <person name="Cooper J."/>
            <person name="Damon W."/>
            <person name="Desjardin D."/>
            <person name="Finy P."/>
            <person name="Geml J."/>
            <person name="Haridas S."/>
            <person name="Hughes K."/>
            <person name="Justo A."/>
            <person name="Karasinski D."/>
            <person name="Kautmanova I."/>
            <person name="Kiss B."/>
            <person name="Kocsube S."/>
            <person name="Kotiranta H."/>
            <person name="LaButti K.M."/>
            <person name="Lechner B.E."/>
            <person name="Liimatainen K."/>
            <person name="Lipzen A."/>
            <person name="Lukacs Z."/>
            <person name="Mihaltcheva S."/>
            <person name="Morgado L.N."/>
            <person name="Niskanen T."/>
            <person name="Noordeloos M.E."/>
            <person name="Ohm R.A."/>
            <person name="Ortiz-Santana B."/>
            <person name="Ovrebo C."/>
            <person name="Racz N."/>
            <person name="Riley R."/>
            <person name="Savchenko A."/>
            <person name="Shiryaev A."/>
            <person name="Soop K."/>
            <person name="Spirin V."/>
            <person name="Szebenyi C."/>
            <person name="Tomsovsky M."/>
            <person name="Tulloss R.E."/>
            <person name="Uehling J."/>
            <person name="Grigoriev I.V."/>
            <person name="Vagvolgyi C."/>
            <person name="Papp T."/>
            <person name="Martin F.M."/>
            <person name="Miettinen O."/>
            <person name="Hibbett D.S."/>
            <person name="Nagy L.G."/>
        </authorList>
    </citation>
    <scope>NUCLEOTIDE SEQUENCE [LARGE SCALE GENOMIC DNA]</scope>
    <source>
        <strain evidence="2 3">CBS 309.79</strain>
    </source>
</reference>
<dbReference type="PANTHER" id="PTHR30344:SF1">
    <property type="entry name" value="6-PHOSPHOGLUCONOLACTONASE"/>
    <property type="match status" value="1"/>
</dbReference>
<dbReference type="PANTHER" id="PTHR30344">
    <property type="entry name" value="6-PHOSPHOGLUCONOLACTONASE-RELATED"/>
    <property type="match status" value="1"/>
</dbReference>
<keyword evidence="3" id="KW-1185">Reference proteome</keyword>
<dbReference type="InterPro" id="IPR019405">
    <property type="entry name" value="Lactonase_7-beta_prop"/>
</dbReference>
<dbReference type="SUPFAM" id="SSF75011">
    <property type="entry name" value="3-carboxy-cis,cis-mucoante lactonizing enzyme"/>
    <property type="match status" value="1"/>
</dbReference>
<organism evidence="2 3">
    <name type="scientific">Pterulicium gracile</name>
    <dbReference type="NCBI Taxonomy" id="1884261"/>
    <lineage>
        <taxon>Eukaryota</taxon>
        <taxon>Fungi</taxon>
        <taxon>Dikarya</taxon>
        <taxon>Basidiomycota</taxon>
        <taxon>Agaricomycotina</taxon>
        <taxon>Agaricomycetes</taxon>
        <taxon>Agaricomycetidae</taxon>
        <taxon>Agaricales</taxon>
        <taxon>Pleurotineae</taxon>
        <taxon>Pterulaceae</taxon>
        <taxon>Pterulicium</taxon>
    </lineage>
</organism>
<evidence type="ECO:0000313" key="2">
    <source>
        <dbReference type="EMBL" id="TFL03113.1"/>
    </source>
</evidence>
<keyword evidence="2" id="KW-0413">Isomerase</keyword>
<dbReference type="STRING" id="1884261.A0A5C3QMF4"/>
<sequence>MVKFRLYAGGWTAFIVSYLFDSETNQLTLESRSPTGPSPSWLSLHPSDPSVLYTTNEYGPVGALQSFRIAENGTLSLGDTTESGGNGPTYTERLSTGEVTALNYGSPSFAIIPTSPDDPLQFSSDYRVVNVPVGAGQTSHPHHSLEYKDELLVADLGMNTVWRVARDGKPGYWKIHGRLDSHPGAGPRHVAVIDDILFTMHEHDNTLTARTIGAPGEQSPILDTVTITPPTSPEGSVFAAAEILIPPKTDKFPTQHIYVSNRNIGVTDPKGDTIAIYSFDAETGKFTETAQVYTQLDQIRGMMFGQTENGGDEFIAASANVVAQGETIKGGTIILKRVDGGANLEIVARNKDELTRTSLVWL</sequence>